<dbReference type="PANTHER" id="PTHR34975">
    <property type="entry name" value="SPORE GERMINATION PROTEIN A2"/>
    <property type="match status" value="1"/>
</dbReference>
<evidence type="ECO:0000313" key="10">
    <source>
        <dbReference type="Proteomes" id="UP000319716"/>
    </source>
</evidence>
<evidence type="ECO:0000256" key="3">
    <source>
        <dbReference type="ARBA" id="ARBA00022448"/>
    </source>
</evidence>
<evidence type="ECO:0000256" key="5">
    <source>
        <dbReference type="ARBA" id="ARBA00022692"/>
    </source>
</evidence>
<evidence type="ECO:0000256" key="1">
    <source>
        <dbReference type="ARBA" id="ARBA00004141"/>
    </source>
</evidence>
<dbReference type="EMBL" id="BEXB01000012">
    <property type="protein sequence ID" value="GAY76271.1"/>
    <property type="molecule type" value="Genomic_DNA"/>
</dbReference>
<dbReference type="RefSeq" id="WP_262392603.1">
    <property type="nucleotide sequence ID" value="NZ_BEXB01000012.1"/>
</dbReference>
<evidence type="ECO:0000256" key="8">
    <source>
        <dbReference type="SAM" id="Phobius"/>
    </source>
</evidence>
<sequence>MIQSERISVFQFYLPIFVGIITTGVLTMPLVLYQAAEQNLWLPLIVGSLSGYVAVAVVSYLYHCYPQQTIIEILQQRMGRVIGTGCALLLILCLVLQGVYITREYQMYLSINFLFVHAAFHSDRFTAGRCFVCDSPGHRSLGALRGTLCAAHSWDSSADLYFDHS</sequence>
<accession>A0A4Y1ZBG7</accession>
<gene>
    <name evidence="9" type="ORF">NBRC111894_1825</name>
</gene>
<comment type="caution">
    <text evidence="9">The sequence shown here is derived from an EMBL/GenBank/DDBJ whole genome shotgun (WGS) entry which is preliminary data.</text>
</comment>
<dbReference type="AlphaFoldDB" id="A0A4Y1ZBG7"/>
<feature type="transmembrane region" description="Helical" evidence="8">
    <location>
        <begin position="40"/>
        <end position="61"/>
    </location>
</feature>
<keyword evidence="5 8" id="KW-0812">Transmembrane</keyword>
<feature type="transmembrane region" description="Helical" evidence="8">
    <location>
        <begin position="81"/>
        <end position="101"/>
    </location>
</feature>
<dbReference type="Proteomes" id="UP000319716">
    <property type="component" value="Unassembled WGS sequence"/>
</dbReference>
<dbReference type="Pfam" id="PF03845">
    <property type="entry name" value="Spore_permease"/>
    <property type="match status" value="1"/>
</dbReference>
<reference evidence="9 10" key="1">
    <citation type="submission" date="2017-11" db="EMBL/GenBank/DDBJ databases">
        <title>Draft Genome Sequence of Sporolactobacillus inulinus NBRC 111894 Isolated from Koso, a Japanese Sugar-Vegetable Fermented Beverage.</title>
        <authorList>
            <person name="Chiou T.Y."/>
            <person name="Oshima K."/>
            <person name="Suda W."/>
            <person name="Hattori M."/>
            <person name="Takahashi T."/>
        </authorList>
    </citation>
    <scope>NUCLEOTIDE SEQUENCE [LARGE SCALE GENOMIC DNA]</scope>
    <source>
        <strain evidence="9 10">NBRC111894</strain>
    </source>
</reference>
<keyword evidence="7 8" id="KW-0472">Membrane</keyword>
<comment type="subcellular location">
    <subcellularLocation>
        <location evidence="1">Membrane</location>
        <topology evidence="1">Multi-pass membrane protein</topology>
    </subcellularLocation>
</comment>
<evidence type="ECO:0000256" key="4">
    <source>
        <dbReference type="ARBA" id="ARBA00022544"/>
    </source>
</evidence>
<name>A0A4Y1ZBG7_9BACL</name>
<dbReference type="GO" id="GO:0016020">
    <property type="term" value="C:membrane"/>
    <property type="evidence" value="ECO:0007669"/>
    <property type="project" value="UniProtKB-SubCell"/>
</dbReference>
<keyword evidence="3" id="KW-0813">Transport</keyword>
<keyword evidence="6 8" id="KW-1133">Transmembrane helix</keyword>
<dbReference type="GO" id="GO:0009847">
    <property type="term" value="P:spore germination"/>
    <property type="evidence" value="ECO:0007669"/>
    <property type="project" value="InterPro"/>
</dbReference>
<evidence type="ECO:0000313" key="9">
    <source>
        <dbReference type="EMBL" id="GAY76271.1"/>
    </source>
</evidence>
<feature type="transmembrane region" description="Helical" evidence="8">
    <location>
        <begin position="12"/>
        <end position="34"/>
    </location>
</feature>
<evidence type="ECO:0000256" key="2">
    <source>
        <dbReference type="ARBA" id="ARBA00007998"/>
    </source>
</evidence>
<organism evidence="9 10">
    <name type="scientific">Sporolactobacillus inulinus</name>
    <dbReference type="NCBI Taxonomy" id="2078"/>
    <lineage>
        <taxon>Bacteria</taxon>
        <taxon>Bacillati</taxon>
        <taxon>Bacillota</taxon>
        <taxon>Bacilli</taxon>
        <taxon>Bacillales</taxon>
        <taxon>Sporolactobacillaceae</taxon>
        <taxon>Sporolactobacillus</taxon>
    </lineage>
</organism>
<comment type="similarity">
    <text evidence="2">Belongs to the amino acid-polyamine-organocation (APC) superfamily. Spore germination protein (SGP) (TC 2.A.3.9) family.</text>
</comment>
<evidence type="ECO:0008006" key="11">
    <source>
        <dbReference type="Google" id="ProtNLM"/>
    </source>
</evidence>
<dbReference type="PANTHER" id="PTHR34975:SF2">
    <property type="entry name" value="SPORE GERMINATION PROTEIN A2"/>
    <property type="match status" value="1"/>
</dbReference>
<protein>
    <recommendedName>
        <fullName evidence="11">Spore germination protein</fullName>
    </recommendedName>
</protein>
<dbReference type="InterPro" id="IPR004761">
    <property type="entry name" value="Spore_GerAB"/>
</dbReference>
<evidence type="ECO:0000256" key="6">
    <source>
        <dbReference type="ARBA" id="ARBA00022989"/>
    </source>
</evidence>
<evidence type="ECO:0000256" key="7">
    <source>
        <dbReference type="ARBA" id="ARBA00023136"/>
    </source>
</evidence>
<keyword evidence="4" id="KW-0309">Germination</keyword>
<proteinExistence type="inferred from homology"/>